<sequence>MRCAFTLALDLVLDVKRPPQRLMGECGGRVLGMGLYFVEWLPLRNVAATVVSAVRAVWLSGSCTLGRSSGAAIGGKVQVAARHVPRPSRPGRSGVAQLERADVGGHRPGLDGSQ</sequence>
<dbReference type="AlphaFoldDB" id="A0A9W6NRK8"/>
<dbReference type="Proteomes" id="UP001143480">
    <property type="component" value="Unassembled WGS sequence"/>
</dbReference>
<dbReference type="EMBL" id="BSFP01000094">
    <property type="protein sequence ID" value="GLL07390.1"/>
    <property type="molecule type" value="Genomic_DNA"/>
</dbReference>
<evidence type="ECO:0000313" key="3">
    <source>
        <dbReference type="Proteomes" id="UP001143480"/>
    </source>
</evidence>
<keyword evidence="3" id="KW-1185">Reference proteome</keyword>
<proteinExistence type="predicted"/>
<reference evidence="2" key="1">
    <citation type="journal article" date="2014" name="Int. J. Syst. Evol. Microbiol.">
        <title>Complete genome sequence of Corynebacterium casei LMG S-19264T (=DSM 44701T), isolated from a smear-ripened cheese.</title>
        <authorList>
            <consortium name="US DOE Joint Genome Institute (JGI-PGF)"/>
            <person name="Walter F."/>
            <person name="Albersmeier A."/>
            <person name="Kalinowski J."/>
            <person name="Ruckert C."/>
        </authorList>
    </citation>
    <scope>NUCLEOTIDE SEQUENCE</scope>
    <source>
        <strain evidence="2">VKM Ac-1321</strain>
    </source>
</reference>
<organism evidence="2 3">
    <name type="scientific">Dactylosporangium matsuzakiense</name>
    <dbReference type="NCBI Taxonomy" id="53360"/>
    <lineage>
        <taxon>Bacteria</taxon>
        <taxon>Bacillati</taxon>
        <taxon>Actinomycetota</taxon>
        <taxon>Actinomycetes</taxon>
        <taxon>Micromonosporales</taxon>
        <taxon>Micromonosporaceae</taxon>
        <taxon>Dactylosporangium</taxon>
    </lineage>
</organism>
<protein>
    <submittedName>
        <fullName evidence="2">Uncharacterized protein</fullName>
    </submittedName>
</protein>
<name>A0A9W6NRK8_9ACTN</name>
<gene>
    <name evidence="2" type="ORF">GCM10017581_091420</name>
</gene>
<accession>A0A9W6NRK8</accession>
<evidence type="ECO:0000256" key="1">
    <source>
        <dbReference type="SAM" id="MobiDB-lite"/>
    </source>
</evidence>
<comment type="caution">
    <text evidence="2">The sequence shown here is derived from an EMBL/GenBank/DDBJ whole genome shotgun (WGS) entry which is preliminary data.</text>
</comment>
<feature type="compositionally biased region" description="Basic and acidic residues" evidence="1">
    <location>
        <begin position="99"/>
        <end position="114"/>
    </location>
</feature>
<feature type="region of interest" description="Disordered" evidence="1">
    <location>
        <begin position="81"/>
        <end position="114"/>
    </location>
</feature>
<evidence type="ECO:0000313" key="2">
    <source>
        <dbReference type="EMBL" id="GLL07390.1"/>
    </source>
</evidence>
<reference evidence="2" key="2">
    <citation type="submission" date="2023-01" db="EMBL/GenBank/DDBJ databases">
        <authorList>
            <person name="Sun Q."/>
            <person name="Evtushenko L."/>
        </authorList>
    </citation>
    <scope>NUCLEOTIDE SEQUENCE</scope>
    <source>
        <strain evidence="2">VKM Ac-1321</strain>
    </source>
</reference>